<dbReference type="OrthoDB" id="191139at2759"/>
<dbReference type="Gene3D" id="3.40.50.720">
    <property type="entry name" value="NAD(P)-binding Rossmann-like Domain"/>
    <property type="match status" value="1"/>
</dbReference>
<dbReference type="AlphaFoldDB" id="A0A9W7L604"/>
<accession>A0A9W7L604</accession>
<proteinExistence type="predicted"/>
<protein>
    <submittedName>
        <fullName evidence="2">Uncharacterized protein</fullName>
    </submittedName>
</protein>
<evidence type="ECO:0000256" key="1">
    <source>
        <dbReference type="SAM" id="MobiDB-lite"/>
    </source>
</evidence>
<comment type="caution">
    <text evidence="2">The sequence shown here is derived from an EMBL/GenBank/DDBJ whole genome shotgun (WGS) entry which is preliminary data.</text>
</comment>
<feature type="region of interest" description="Disordered" evidence="1">
    <location>
        <begin position="106"/>
        <end position="126"/>
    </location>
</feature>
<sequence>MMNFFDVSLEFSKDGSSRIAVAVHPGVVGTGIWRGLPNWVNMFTERFMISKDEGAKHIENAMFNSGYENGKYYSEGVETKYNEIVEEVGRRKELREWAEIIVKEGKEREEREGRGECGEEMGHTGH</sequence>
<dbReference type="Proteomes" id="UP001165065">
    <property type="component" value="Unassembled WGS sequence"/>
</dbReference>
<organism evidence="2 3">
    <name type="scientific">Triparma columacea</name>
    <dbReference type="NCBI Taxonomy" id="722753"/>
    <lineage>
        <taxon>Eukaryota</taxon>
        <taxon>Sar</taxon>
        <taxon>Stramenopiles</taxon>
        <taxon>Ochrophyta</taxon>
        <taxon>Bolidophyceae</taxon>
        <taxon>Parmales</taxon>
        <taxon>Triparmaceae</taxon>
        <taxon>Triparma</taxon>
    </lineage>
</organism>
<name>A0A9W7L604_9STRA</name>
<reference evidence="3" key="1">
    <citation type="journal article" date="2023" name="Commun. Biol.">
        <title>Genome analysis of Parmales, the sister group of diatoms, reveals the evolutionary specialization of diatoms from phago-mixotrophs to photoautotrophs.</title>
        <authorList>
            <person name="Ban H."/>
            <person name="Sato S."/>
            <person name="Yoshikawa S."/>
            <person name="Yamada K."/>
            <person name="Nakamura Y."/>
            <person name="Ichinomiya M."/>
            <person name="Sato N."/>
            <person name="Blanc-Mathieu R."/>
            <person name="Endo H."/>
            <person name="Kuwata A."/>
            <person name="Ogata H."/>
        </authorList>
    </citation>
    <scope>NUCLEOTIDE SEQUENCE [LARGE SCALE GENOMIC DNA]</scope>
</reference>
<keyword evidence="3" id="KW-1185">Reference proteome</keyword>
<evidence type="ECO:0000313" key="3">
    <source>
        <dbReference type="Proteomes" id="UP001165065"/>
    </source>
</evidence>
<dbReference type="EMBL" id="BRYA01000015">
    <property type="protein sequence ID" value="GMI32075.1"/>
    <property type="molecule type" value="Genomic_DNA"/>
</dbReference>
<evidence type="ECO:0000313" key="2">
    <source>
        <dbReference type="EMBL" id="GMI32075.1"/>
    </source>
</evidence>
<gene>
    <name evidence="2" type="ORF">TrCOL_g9166</name>
</gene>